<keyword evidence="6" id="KW-0067">ATP-binding</keyword>
<dbReference type="AlphaFoldDB" id="A0A7V5PNX9"/>
<accession>A0A7V5PNX9</accession>
<dbReference type="Pfam" id="PF02569">
    <property type="entry name" value="Pantoate_ligase"/>
    <property type="match status" value="1"/>
</dbReference>
<dbReference type="HAMAP" id="MF_00158">
    <property type="entry name" value="PanC"/>
    <property type="match status" value="1"/>
</dbReference>
<keyword evidence="4" id="KW-0566">Pantothenate biosynthesis</keyword>
<evidence type="ECO:0000256" key="1">
    <source>
        <dbReference type="ARBA" id="ARBA00004990"/>
    </source>
</evidence>
<evidence type="ECO:0000256" key="8">
    <source>
        <dbReference type="NCBIfam" id="TIGR00018"/>
    </source>
</evidence>
<dbReference type="PANTHER" id="PTHR21299">
    <property type="entry name" value="CYTIDYLATE KINASE/PANTOATE-BETA-ALANINE LIGASE"/>
    <property type="match status" value="1"/>
</dbReference>
<evidence type="ECO:0000256" key="4">
    <source>
        <dbReference type="ARBA" id="ARBA00022655"/>
    </source>
</evidence>
<dbReference type="NCBIfam" id="TIGR00018">
    <property type="entry name" value="panC"/>
    <property type="match status" value="1"/>
</dbReference>
<name>A0A7V5PNX9_CALAY</name>
<dbReference type="InterPro" id="IPR003721">
    <property type="entry name" value="Pantoate_ligase"/>
</dbReference>
<evidence type="ECO:0000256" key="3">
    <source>
        <dbReference type="ARBA" id="ARBA00022598"/>
    </source>
</evidence>
<dbReference type="EMBL" id="DROD01000362">
    <property type="protein sequence ID" value="HHJ52582.1"/>
    <property type="molecule type" value="Genomic_DNA"/>
</dbReference>
<dbReference type="InterPro" id="IPR042176">
    <property type="entry name" value="Pantoate_ligase_C"/>
</dbReference>
<dbReference type="PANTHER" id="PTHR21299:SF1">
    <property type="entry name" value="PANTOATE--BETA-ALANINE LIGASE"/>
    <property type="match status" value="1"/>
</dbReference>
<gene>
    <name evidence="9" type="ORF">ENJ89_05265</name>
</gene>
<dbReference type="Proteomes" id="UP000886124">
    <property type="component" value="Unassembled WGS sequence"/>
</dbReference>
<protein>
    <recommendedName>
        <fullName evidence="8">Pantoate--beta-alanine ligase</fullName>
        <ecNumber evidence="8">6.3.2.1</ecNumber>
    </recommendedName>
</protein>
<dbReference type="EC" id="6.3.2.1" evidence="8"/>
<evidence type="ECO:0000256" key="7">
    <source>
        <dbReference type="ARBA" id="ARBA00048258"/>
    </source>
</evidence>
<keyword evidence="5" id="KW-0547">Nucleotide-binding</keyword>
<dbReference type="Gene3D" id="3.30.1300.10">
    <property type="entry name" value="Pantoate-beta-alanine ligase, C-terminal domain"/>
    <property type="match status" value="1"/>
</dbReference>
<evidence type="ECO:0000313" key="9">
    <source>
        <dbReference type="EMBL" id="HHJ52582.1"/>
    </source>
</evidence>
<dbReference type="GO" id="GO:0015940">
    <property type="term" value="P:pantothenate biosynthetic process"/>
    <property type="evidence" value="ECO:0007669"/>
    <property type="project" value="UniProtKB-UniRule"/>
</dbReference>
<comment type="similarity">
    <text evidence="2">Belongs to the pantothenate synthetase family.</text>
</comment>
<dbReference type="CDD" id="cd00560">
    <property type="entry name" value="PanC"/>
    <property type="match status" value="1"/>
</dbReference>
<dbReference type="SUPFAM" id="SSF52374">
    <property type="entry name" value="Nucleotidylyl transferase"/>
    <property type="match status" value="1"/>
</dbReference>
<dbReference type="NCBIfam" id="TIGR00125">
    <property type="entry name" value="cyt_tran_rel"/>
    <property type="match status" value="1"/>
</dbReference>
<dbReference type="UniPathway" id="UPA00028">
    <property type="reaction ID" value="UER00005"/>
</dbReference>
<feature type="non-terminal residue" evidence="9">
    <location>
        <position position="207"/>
    </location>
</feature>
<sequence length="207" mass="23738">MKVINTIPEMRAWREQRRKAGKTIGFVPTMGYLHQGHLSLVEEAHKHADEVVVSIYVNPTQFGPNEDLDRYPRDFARDEALCRQHEVAAVFYPSDTEMYGPDHKTYVVTDELSAKLCGRSRPTHFRGVTTIVAKLFNIIQPEVAVFGQKDAQQAIIIRHMIEDLNFDVRLIVAPIVREPDGLAMSSRNKYLSREEREQATVLYQSLK</sequence>
<comment type="caution">
    <text evidence="9">The sequence shown here is derived from an EMBL/GenBank/DDBJ whole genome shotgun (WGS) entry which is preliminary data.</text>
</comment>
<comment type="pathway">
    <text evidence="1">Cofactor biosynthesis; (R)-pantothenate biosynthesis; (R)-pantothenate from (R)-pantoate and beta-alanine: step 1/1.</text>
</comment>
<comment type="catalytic activity">
    <reaction evidence="7">
        <text>(R)-pantoate + beta-alanine + ATP = (R)-pantothenate + AMP + diphosphate + H(+)</text>
        <dbReference type="Rhea" id="RHEA:10912"/>
        <dbReference type="ChEBI" id="CHEBI:15378"/>
        <dbReference type="ChEBI" id="CHEBI:15980"/>
        <dbReference type="ChEBI" id="CHEBI:29032"/>
        <dbReference type="ChEBI" id="CHEBI:30616"/>
        <dbReference type="ChEBI" id="CHEBI:33019"/>
        <dbReference type="ChEBI" id="CHEBI:57966"/>
        <dbReference type="ChEBI" id="CHEBI:456215"/>
        <dbReference type="EC" id="6.3.2.1"/>
    </reaction>
</comment>
<dbReference type="FunFam" id="3.40.50.620:FF:000013">
    <property type="entry name" value="Pantothenate synthetase"/>
    <property type="match status" value="1"/>
</dbReference>
<dbReference type="InterPro" id="IPR014729">
    <property type="entry name" value="Rossmann-like_a/b/a_fold"/>
</dbReference>
<evidence type="ECO:0000256" key="6">
    <source>
        <dbReference type="ARBA" id="ARBA00022840"/>
    </source>
</evidence>
<reference evidence="9" key="1">
    <citation type="journal article" date="2020" name="mSystems">
        <title>Genome- and Community-Level Interaction Insights into Carbon Utilization and Element Cycling Functions of Hydrothermarchaeota in Hydrothermal Sediment.</title>
        <authorList>
            <person name="Zhou Z."/>
            <person name="Liu Y."/>
            <person name="Xu W."/>
            <person name="Pan J."/>
            <person name="Luo Z.H."/>
            <person name="Li M."/>
        </authorList>
    </citation>
    <scope>NUCLEOTIDE SEQUENCE [LARGE SCALE GENOMIC DNA]</scope>
    <source>
        <strain evidence="9">HyVt-527</strain>
    </source>
</reference>
<dbReference type="InterPro" id="IPR004821">
    <property type="entry name" value="Cyt_trans-like"/>
</dbReference>
<organism evidence="9">
    <name type="scientific">Caldithrix abyssi</name>
    <dbReference type="NCBI Taxonomy" id="187145"/>
    <lineage>
        <taxon>Bacteria</taxon>
        <taxon>Pseudomonadati</taxon>
        <taxon>Calditrichota</taxon>
        <taxon>Calditrichia</taxon>
        <taxon>Calditrichales</taxon>
        <taxon>Calditrichaceae</taxon>
        <taxon>Caldithrix</taxon>
    </lineage>
</organism>
<dbReference type="GO" id="GO:0005829">
    <property type="term" value="C:cytosol"/>
    <property type="evidence" value="ECO:0007669"/>
    <property type="project" value="TreeGrafter"/>
</dbReference>
<evidence type="ECO:0000256" key="5">
    <source>
        <dbReference type="ARBA" id="ARBA00022741"/>
    </source>
</evidence>
<keyword evidence="3 9" id="KW-0436">Ligase</keyword>
<dbReference type="GO" id="GO:0004592">
    <property type="term" value="F:pantoate-beta-alanine ligase activity"/>
    <property type="evidence" value="ECO:0007669"/>
    <property type="project" value="UniProtKB-UniRule"/>
</dbReference>
<dbReference type="GO" id="GO:0005524">
    <property type="term" value="F:ATP binding"/>
    <property type="evidence" value="ECO:0007669"/>
    <property type="project" value="UniProtKB-KW"/>
</dbReference>
<evidence type="ECO:0000256" key="2">
    <source>
        <dbReference type="ARBA" id="ARBA00009256"/>
    </source>
</evidence>
<dbReference type="Gene3D" id="3.40.50.620">
    <property type="entry name" value="HUPs"/>
    <property type="match status" value="1"/>
</dbReference>
<proteinExistence type="inferred from homology"/>